<evidence type="ECO:0000313" key="2">
    <source>
        <dbReference type="Proteomes" id="UP001153332"/>
    </source>
</evidence>
<keyword evidence="2" id="KW-1185">Reference proteome</keyword>
<sequence>MANTTKPDILIFSDSGIGGGLKKMKEKANVHQAYFVVPGEPFRLLKQFPSARAIWIVDATIVRQEHSGLSSQVVNYVKNRGGTVILGGFFASFVRSNELDRWFRDSWGMPWRVGQYERTTVRLQDSHVGLAGSNKSSLTTSYSSKASFLQNVSPSDSLYASPLGAGGESLFADGKVRIRAETSIAFGKCGKGWLGFTGDVNNEQGTADAVLAMMNLLA</sequence>
<evidence type="ECO:0000313" key="1">
    <source>
        <dbReference type="EMBL" id="KAJ8129494.1"/>
    </source>
</evidence>
<proteinExistence type="predicted"/>
<protein>
    <submittedName>
        <fullName evidence="1">Uncharacterized protein</fullName>
    </submittedName>
</protein>
<name>A0ACC2JQ27_9PEZI</name>
<comment type="caution">
    <text evidence="1">The sequence shown here is derived from an EMBL/GenBank/DDBJ whole genome shotgun (WGS) entry which is preliminary data.</text>
</comment>
<gene>
    <name evidence="1" type="ORF">O1611_g4137</name>
</gene>
<dbReference type="EMBL" id="JAPUUL010000746">
    <property type="protein sequence ID" value="KAJ8129494.1"/>
    <property type="molecule type" value="Genomic_DNA"/>
</dbReference>
<organism evidence="1 2">
    <name type="scientific">Lasiodiplodia mahajangana</name>
    <dbReference type="NCBI Taxonomy" id="1108764"/>
    <lineage>
        <taxon>Eukaryota</taxon>
        <taxon>Fungi</taxon>
        <taxon>Dikarya</taxon>
        <taxon>Ascomycota</taxon>
        <taxon>Pezizomycotina</taxon>
        <taxon>Dothideomycetes</taxon>
        <taxon>Dothideomycetes incertae sedis</taxon>
        <taxon>Botryosphaeriales</taxon>
        <taxon>Botryosphaeriaceae</taxon>
        <taxon>Lasiodiplodia</taxon>
    </lineage>
</organism>
<accession>A0ACC2JQ27</accession>
<dbReference type="Proteomes" id="UP001153332">
    <property type="component" value="Unassembled WGS sequence"/>
</dbReference>
<reference evidence="1" key="1">
    <citation type="submission" date="2022-12" db="EMBL/GenBank/DDBJ databases">
        <title>Genome Sequence of Lasiodiplodia mahajangana.</title>
        <authorList>
            <person name="Buettner E."/>
        </authorList>
    </citation>
    <scope>NUCLEOTIDE SEQUENCE</scope>
    <source>
        <strain evidence="1">VT137</strain>
    </source>
</reference>